<keyword evidence="5 6" id="KW-0472">Membrane</keyword>
<feature type="transmembrane region" description="Helical" evidence="6">
    <location>
        <begin position="272"/>
        <end position="293"/>
    </location>
</feature>
<feature type="transmembrane region" description="Helical" evidence="6">
    <location>
        <begin position="305"/>
        <end position="324"/>
    </location>
</feature>
<feature type="transmembrane region" description="Helical" evidence="6">
    <location>
        <begin position="40"/>
        <end position="60"/>
    </location>
</feature>
<evidence type="ECO:0000256" key="5">
    <source>
        <dbReference type="ARBA" id="ARBA00023136"/>
    </source>
</evidence>
<proteinExistence type="predicted"/>
<feature type="transmembrane region" description="Helical" evidence="6">
    <location>
        <begin position="473"/>
        <end position="506"/>
    </location>
</feature>
<feature type="transmembrane region" description="Helical" evidence="6">
    <location>
        <begin position="12"/>
        <end position="34"/>
    </location>
</feature>
<keyword evidence="9" id="KW-1185">Reference proteome</keyword>
<sequence length="522" mass="55912">MYIRFWCLNIKIGIAMEQAEVTSLIPIIITLVLALTTRNVVVGLFAGVVSGVAMLEGTFIDKGPLDSFSALMKSYLLPQLTDNYNAGVILLLVFIGGFVALMEKSGGGVAFAKKVTQWVTSKCQAQLSSWLGGVIIFFSDLGTPLIVGPVFRPLFDKLKVSRQKLAFIIDSTSSPVAILIPFIGWGVYIMGLIQKEFAALDVGLSDWDAFIGAIPYQLYAFLAIAIVPIVSFFKLDFGPMAKAEQLTEQGSDFGKAQDSLNVFEHKNAKTSFLWTPLLVMFVVLCSILVPHGFPFQKVAGSTFRAALSSAYFFAAITLISLMAFYGVRKLSDGIQVYLKGMSNMMSVAVILVLAWSLSSVGKELGAAAYIAEQAQAGFPYWLLPAVAFLLAGIISFATGSSWGTFAIMMPLVIPTAIAIDAPLLVCIGAVLSGGLFGDHCSPISETTILSSTGAGCEQYEHFRTQLPYALLNGAIALTSFLVAGVMASPVIVLVAIVAQFAIYLLLSKQQSLQALESVTANQ</sequence>
<feature type="transmembrane region" description="Helical" evidence="6">
    <location>
        <begin position="213"/>
        <end position="233"/>
    </location>
</feature>
<feature type="domain" description="Na+/H+ antiporter NhaC-like C-terminal" evidence="7">
    <location>
        <begin position="176"/>
        <end position="485"/>
    </location>
</feature>
<evidence type="ECO:0000256" key="4">
    <source>
        <dbReference type="ARBA" id="ARBA00022989"/>
    </source>
</evidence>
<feature type="transmembrane region" description="Helical" evidence="6">
    <location>
        <begin position="81"/>
        <end position="101"/>
    </location>
</feature>
<dbReference type="EMBL" id="CALYLK010000013">
    <property type="protein sequence ID" value="CAH8204921.1"/>
    <property type="molecule type" value="Genomic_DNA"/>
</dbReference>
<accession>A0ABM9FKM4</accession>
<evidence type="ECO:0000313" key="8">
    <source>
        <dbReference type="EMBL" id="CAH8204921.1"/>
    </source>
</evidence>
<feature type="transmembrane region" description="Helical" evidence="6">
    <location>
        <begin position="130"/>
        <end position="155"/>
    </location>
</feature>
<dbReference type="InterPro" id="IPR018461">
    <property type="entry name" value="Na/H_Antiport_NhaC-like_C"/>
</dbReference>
<dbReference type="PANTHER" id="PTHR43478">
    <property type="entry name" value="NA+/H+ ANTIPORTER-RELATED"/>
    <property type="match status" value="1"/>
</dbReference>
<gene>
    <name evidence="8" type="ORF">VAE063_1110004</name>
</gene>
<protein>
    <submittedName>
        <fullName evidence="8">Sodium:proton exchanger</fullName>
    </submittedName>
</protein>
<feature type="transmembrane region" description="Helical" evidence="6">
    <location>
        <begin position="176"/>
        <end position="193"/>
    </location>
</feature>
<comment type="subcellular location">
    <subcellularLocation>
        <location evidence="1">Cell membrane</location>
        <topology evidence="1">Multi-pass membrane protein</topology>
    </subcellularLocation>
</comment>
<comment type="caution">
    <text evidence="8">The sequence shown here is derived from an EMBL/GenBank/DDBJ whole genome shotgun (WGS) entry which is preliminary data.</text>
</comment>
<keyword evidence="3 6" id="KW-0812">Transmembrane</keyword>
<keyword evidence="2" id="KW-1003">Cell membrane</keyword>
<evidence type="ECO:0000256" key="3">
    <source>
        <dbReference type="ARBA" id="ARBA00022692"/>
    </source>
</evidence>
<evidence type="ECO:0000256" key="6">
    <source>
        <dbReference type="SAM" id="Phobius"/>
    </source>
</evidence>
<dbReference type="PANTHER" id="PTHR43478:SF1">
    <property type="entry name" value="NA+_H+ ANTIPORTER NHAC-LIKE C-TERMINAL DOMAIN-CONTAINING PROTEIN"/>
    <property type="match status" value="1"/>
</dbReference>
<evidence type="ECO:0000259" key="7">
    <source>
        <dbReference type="Pfam" id="PF03553"/>
    </source>
</evidence>
<feature type="transmembrane region" description="Helical" evidence="6">
    <location>
        <begin position="378"/>
        <end position="399"/>
    </location>
</feature>
<dbReference type="Pfam" id="PF03553">
    <property type="entry name" value="Na_H_antiporter"/>
    <property type="match status" value="1"/>
</dbReference>
<evidence type="ECO:0000256" key="1">
    <source>
        <dbReference type="ARBA" id="ARBA00004651"/>
    </source>
</evidence>
<name>A0ABM9FKM4_9VIBR</name>
<organism evidence="8 9">
    <name type="scientific">Vibrio aestuarianus</name>
    <dbReference type="NCBI Taxonomy" id="28171"/>
    <lineage>
        <taxon>Bacteria</taxon>
        <taxon>Pseudomonadati</taxon>
        <taxon>Pseudomonadota</taxon>
        <taxon>Gammaproteobacteria</taxon>
        <taxon>Vibrionales</taxon>
        <taxon>Vibrionaceae</taxon>
        <taxon>Vibrio</taxon>
    </lineage>
</organism>
<evidence type="ECO:0000256" key="2">
    <source>
        <dbReference type="ARBA" id="ARBA00022475"/>
    </source>
</evidence>
<evidence type="ECO:0000313" key="9">
    <source>
        <dbReference type="Proteomes" id="UP001152658"/>
    </source>
</evidence>
<keyword evidence="4 6" id="KW-1133">Transmembrane helix</keyword>
<feature type="transmembrane region" description="Helical" evidence="6">
    <location>
        <begin position="411"/>
        <end position="436"/>
    </location>
</feature>
<reference evidence="8" key="1">
    <citation type="submission" date="2022-06" db="EMBL/GenBank/DDBJ databases">
        <authorList>
            <person name="Goudenege D."/>
            <person name="Le Roux F."/>
        </authorList>
    </citation>
    <scope>NUCLEOTIDE SEQUENCE</scope>
    <source>
        <strain evidence="8">12-063</strain>
    </source>
</reference>
<dbReference type="Proteomes" id="UP001152658">
    <property type="component" value="Unassembled WGS sequence"/>
</dbReference>